<evidence type="ECO:0008006" key="3">
    <source>
        <dbReference type="Google" id="ProtNLM"/>
    </source>
</evidence>
<protein>
    <recommendedName>
        <fullName evidence="3">Spermidine synthase</fullName>
    </recommendedName>
</protein>
<reference evidence="1 2" key="1">
    <citation type="submission" date="2019-02" db="EMBL/GenBank/DDBJ databases">
        <title>Deep-cultivation of Planctomycetes and their phenomic and genomic characterization uncovers novel biology.</title>
        <authorList>
            <person name="Wiegand S."/>
            <person name="Jogler M."/>
            <person name="Boedeker C."/>
            <person name="Pinto D."/>
            <person name="Vollmers J."/>
            <person name="Rivas-Marin E."/>
            <person name="Kohn T."/>
            <person name="Peeters S.H."/>
            <person name="Heuer A."/>
            <person name="Rast P."/>
            <person name="Oberbeckmann S."/>
            <person name="Bunk B."/>
            <person name="Jeske O."/>
            <person name="Meyerdierks A."/>
            <person name="Storesund J.E."/>
            <person name="Kallscheuer N."/>
            <person name="Luecker S."/>
            <person name="Lage O.M."/>
            <person name="Pohl T."/>
            <person name="Merkel B.J."/>
            <person name="Hornburger P."/>
            <person name="Mueller R.-W."/>
            <person name="Bruemmer F."/>
            <person name="Labrenz M."/>
            <person name="Spormann A.M."/>
            <person name="Op den Camp H."/>
            <person name="Overmann J."/>
            <person name="Amann R."/>
            <person name="Jetten M.S.M."/>
            <person name="Mascher T."/>
            <person name="Medema M.H."/>
            <person name="Devos D.P."/>
            <person name="Kaster A.-K."/>
            <person name="Ovreas L."/>
            <person name="Rohde M."/>
            <person name="Galperin M.Y."/>
            <person name="Jogler C."/>
        </authorList>
    </citation>
    <scope>NUCLEOTIDE SEQUENCE [LARGE SCALE GENOMIC DNA]</scope>
    <source>
        <strain evidence="1 2">V22</strain>
    </source>
</reference>
<proteinExistence type="predicted"/>
<dbReference type="RefSeq" id="WP_145263972.1">
    <property type="nucleotide sequence ID" value="NZ_CP036316.1"/>
</dbReference>
<dbReference type="EMBL" id="CP036316">
    <property type="protein sequence ID" value="QDT65669.1"/>
    <property type="molecule type" value="Genomic_DNA"/>
</dbReference>
<keyword evidence="2" id="KW-1185">Reference proteome</keyword>
<dbReference type="KEGG" id="chya:V22_29280"/>
<evidence type="ECO:0000313" key="1">
    <source>
        <dbReference type="EMBL" id="QDT65669.1"/>
    </source>
</evidence>
<dbReference type="Proteomes" id="UP000319976">
    <property type="component" value="Chromosome"/>
</dbReference>
<organism evidence="1 2">
    <name type="scientific">Calycomorphotria hydatis</name>
    <dbReference type="NCBI Taxonomy" id="2528027"/>
    <lineage>
        <taxon>Bacteria</taxon>
        <taxon>Pseudomonadati</taxon>
        <taxon>Planctomycetota</taxon>
        <taxon>Planctomycetia</taxon>
        <taxon>Planctomycetales</taxon>
        <taxon>Planctomycetaceae</taxon>
        <taxon>Calycomorphotria</taxon>
    </lineage>
</organism>
<sequence>MTTLPLTAADHAAPPLPRKLMRHLIFAHALTVGSKVLVSGNGAGRMTEFLQTLRIEADRVEAGYSFLEQSEGYDAAILLVGDHPQDLVAPTAYARTADLLCRIKPAGYLLVVGHLIPGTASVAMNDLTHHIAHFPSQHRSTWRCDAKLSPLSLLRPVDDREGFAVTSMRLPEKPVANEEWRKFAQLAAADVGAPGFHRKAA</sequence>
<gene>
    <name evidence="1" type="ORF">V22_29280</name>
</gene>
<name>A0A517TBB3_9PLAN</name>
<accession>A0A517TBB3</accession>
<evidence type="ECO:0000313" key="2">
    <source>
        <dbReference type="Proteomes" id="UP000319976"/>
    </source>
</evidence>
<dbReference type="AlphaFoldDB" id="A0A517TBB3"/>
<dbReference type="OrthoDB" id="9777638at2"/>